<evidence type="ECO:0000313" key="3">
    <source>
        <dbReference type="Proteomes" id="UP000612855"/>
    </source>
</evidence>
<dbReference type="Gene3D" id="2.160.20.10">
    <property type="entry name" value="Single-stranded right-handed beta-helix, Pectin lyase-like"/>
    <property type="match status" value="1"/>
</dbReference>
<dbReference type="EMBL" id="BMFJ01000001">
    <property type="protein sequence ID" value="GGE35415.1"/>
    <property type="molecule type" value="Genomic_DNA"/>
</dbReference>
<protein>
    <recommendedName>
        <fullName evidence="1">Rhamnogalacturonase A/B/Epimerase-like pectate lyase domain-containing protein</fullName>
    </recommendedName>
</protein>
<dbReference type="InterPro" id="IPR011050">
    <property type="entry name" value="Pectin_lyase_fold/virulence"/>
</dbReference>
<dbReference type="Pfam" id="PF12708">
    <property type="entry name" value="Pect-lyase_RHGA_epim"/>
    <property type="match status" value="1"/>
</dbReference>
<reference evidence="3" key="1">
    <citation type="journal article" date="2019" name="Int. J. Syst. Evol. Microbiol.">
        <title>The Global Catalogue of Microorganisms (GCM) 10K type strain sequencing project: providing services to taxonomists for standard genome sequencing and annotation.</title>
        <authorList>
            <consortium name="The Broad Institute Genomics Platform"/>
            <consortium name="The Broad Institute Genome Sequencing Center for Infectious Disease"/>
            <person name="Wu L."/>
            <person name="Ma J."/>
        </authorList>
    </citation>
    <scope>NUCLEOTIDE SEQUENCE [LARGE SCALE GENOMIC DNA]</scope>
    <source>
        <strain evidence="3">CGMCC 1.12664</strain>
    </source>
</reference>
<dbReference type="InterPro" id="IPR024535">
    <property type="entry name" value="RHGA/B-epi-like_pectate_lyase"/>
</dbReference>
<comment type="caution">
    <text evidence="2">The sequence shown here is derived from an EMBL/GenBank/DDBJ whole genome shotgun (WGS) entry which is preliminary data.</text>
</comment>
<dbReference type="Proteomes" id="UP000612855">
    <property type="component" value="Unassembled WGS sequence"/>
</dbReference>
<evidence type="ECO:0000313" key="2">
    <source>
        <dbReference type="EMBL" id="GGE35415.1"/>
    </source>
</evidence>
<accession>A0A917A8R2</accession>
<name>A0A917A8R2_9RHOB</name>
<proteinExistence type="predicted"/>
<keyword evidence="3" id="KW-1185">Reference proteome</keyword>
<evidence type="ECO:0000259" key="1">
    <source>
        <dbReference type="Pfam" id="PF12708"/>
    </source>
</evidence>
<organism evidence="2 3">
    <name type="scientific">Primorskyibacter flagellatus</name>
    <dbReference type="NCBI Taxonomy" id="1387277"/>
    <lineage>
        <taxon>Bacteria</taxon>
        <taxon>Pseudomonadati</taxon>
        <taxon>Pseudomonadota</taxon>
        <taxon>Alphaproteobacteria</taxon>
        <taxon>Rhodobacterales</taxon>
        <taxon>Roseobacteraceae</taxon>
        <taxon>Primorskyibacter</taxon>
    </lineage>
</organism>
<dbReference type="AlphaFoldDB" id="A0A917A8R2"/>
<dbReference type="SUPFAM" id="SSF51126">
    <property type="entry name" value="Pectin lyase-like"/>
    <property type="match status" value="1"/>
</dbReference>
<feature type="domain" description="Rhamnogalacturonase A/B/Epimerase-like pectate lyase" evidence="1">
    <location>
        <begin position="188"/>
        <end position="245"/>
    </location>
</feature>
<dbReference type="RefSeq" id="WP_188477920.1">
    <property type="nucleotide sequence ID" value="NZ_BMFJ01000001.1"/>
</dbReference>
<sequence>MNKAITAGIQFMPTAFEEGLDVWSSGDGTAGSDTYDNTGDAAFVPGDQDFGGCLEVLKSSSTQKLRYMGRTPILPGCYLRVRARIKAVSGALPSVRIAGWAGRNNDAHVGGLVEAAPQVSLTAYGEVVEVMAIIGSGNRPGVDMVWGQEPEYGYFGLDLLGPNGGTVRIDDIVIEDITSVFLRDMMAWVDVRDYGAKGDGVTNDLAAFQAADAVANGRMVMVPAGVYYLADSLALQSRVRFEGTVTMPVDRILSLTKDFDLPSYIEAFGNEELAFRKAFQALLNNADHASLDLGGRRVGVTGPIDMQAAVPNKGSYATRRLVHNGQLECIPGPNWDTVTVTSQATYSTGDPLKLTNVANVANIAVGSHITASGVGREVYVRDRNIGAGEITLSQPLYDAAGTQTYTFRRFQYLLDFSGFSRLDKFEMADIEFQCWGECSGILLAPTGVVFHMRDCFITRPRDRGISSHGTGCQGMMIDRCQFLSDESAIPGQNRVSIGFNSNANDLKIRDNRAMHLRHFAIVGGANSMFMGNHFFQGDDTSNAIRTAGLVITEPSARMTFTGNYVDNCHIEWANEHDHAPEFASELSFSAMTISDNIFLASHVAPWFTFFRVRPHGAGHFINGMAMTGNLFRILNGSTDRVETVDTSFADLDYGRMKNITFADNSYNQVSVTTSNPLVLEHSENSPSLVWTVDCAPKLPFGGRARTVESLVAKNAITTASNVKRFDMPYVTVEQGPNKDQVDLRWGADVKGTVLMRVRMDNPI</sequence>
<dbReference type="InterPro" id="IPR012334">
    <property type="entry name" value="Pectin_lyas_fold"/>
</dbReference>
<gene>
    <name evidence="2" type="ORF">GCM10011360_24070</name>
</gene>